<evidence type="ECO:0008006" key="4">
    <source>
        <dbReference type="Google" id="ProtNLM"/>
    </source>
</evidence>
<reference evidence="2" key="1">
    <citation type="submission" date="2019-04" db="EMBL/GenBank/DDBJ databases">
        <title>Genome assembly of Zosterops borbonicus 15179.</title>
        <authorList>
            <person name="Leroy T."/>
            <person name="Anselmetti Y."/>
            <person name="Tilak M.-K."/>
            <person name="Nabholz B."/>
        </authorList>
    </citation>
    <scope>NUCLEOTIDE SEQUENCE</scope>
    <source>
        <strain evidence="2">HGM_15179</strain>
        <tissue evidence="2">Muscle</tissue>
    </source>
</reference>
<evidence type="ECO:0000256" key="1">
    <source>
        <dbReference type="SAM" id="MobiDB-lite"/>
    </source>
</evidence>
<sequence length="109" mass="13125">MEHWSSKWDPVEQGGIYSIECLPSLVEQEPCAGLGGGKPWKSWNRMEWNRKRRGEERRGEERRGEERRGEERRGEERRGEERRGEERRGEERRGEEMESNRIGIEERIE</sequence>
<evidence type="ECO:0000313" key="2">
    <source>
        <dbReference type="EMBL" id="TRZ15478.1"/>
    </source>
</evidence>
<protein>
    <recommendedName>
        <fullName evidence="4">Octapeptide-repeat protein T2</fullName>
    </recommendedName>
</protein>
<accession>A0A8K1GC13</accession>
<dbReference type="AlphaFoldDB" id="A0A8K1GC13"/>
<name>A0A8K1GC13_9PASS</name>
<dbReference type="Proteomes" id="UP000796761">
    <property type="component" value="Unassembled WGS sequence"/>
</dbReference>
<dbReference type="EMBL" id="SWJQ01000368">
    <property type="protein sequence ID" value="TRZ15478.1"/>
    <property type="molecule type" value="Genomic_DNA"/>
</dbReference>
<proteinExistence type="predicted"/>
<gene>
    <name evidence="2" type="ORF">HGM15179_011645</name>
</gene>
<feature type="region of interest" description="Disordered" evidence="1">
    <location>
        <begin position="51"/>
        <end position="109"/>
    </location>
</feature>
<keyword evidence="3" id="KW-1185">Reference proteome</keyword>
<evidence type="ECO:0000313" key="3">
    <source>
        <dbReference type="Proteomes" id="UP000796761"/>
    </source>
</evidence>
<comment type="caution">
    <text evidence="2">The sequence shown here is derived from an EMBL/GenBank/DDBJ whole genome shotgun (WGS) entry which is preliminary data.</text>
</comment>
<organism evidence="2 3">
    <name type="scientific">Zosterops borbonicus</name>
    <dbReference type="NCBI Taxonomy" id="364589"/>
    <lineage>
        <taxon>Eukaryota</taxon>
        <taxon>Metazoa</taxon>
        <taxon>Chordata</taxon>
        <taxon>Craniata</taxon>
        <taxon>Vertebrata</taxon>
        <taxon>Euteleostomi</taxon>
        <taxon>Archelosauria</taxon>
        <taxon>Archosauria</taxon>
        <taxon>Dinosauria</taxon>
        <taxon>Saurischia</taxon>
        <taxon>Theropoda</taxon>
        <taxon>Coelurosauria</taxon>
        <taxon>Aves</taxon>
        <taxon>Neognathae</taxon>
        <taxon>Neoaves</taxon>
        <taxon>Telluraves</taxon>
        <taxon>Australaves</taxon>
        <taxon>Passeriformes</taxon>
        <taxon>Sylvioidea</taxon>
        <taxon>Zosteropidae</taxon>
        <taxon>Zosterops</taxon>
    </lineage>
</organism>